<accession>A0ABS6W7J5</accession>
<organism evidence="2 3">
    <name type="scientific">Bifidobacterium phasiani</name>
    <dbReference type="NCBI Taxonomy" id="2834431"/>
    <lineage>
        <taxon>Bacteria</taxon>
        <taxon>Bacillati</taxon>
        <taxon>Actinomycetota</taxon>
        <taxon>Actinomycetes</taxon>
        <taxon>Bifidobacteriales</taxon>
        <taxon>Bifidobacteriaceae</taxon>
        <taxon>Bifidobacterium</taxon>
    </lineage>
</organism>
<evidence type="ECO:0008006" key="4">
    <source>
        <dbReference type="Google" id="ProtNLM"/>
    </source>
</evidence>
<name>A0ABS6W7J5_9BIFI</name>
<feature type="compositionally biased region" description="Basic and acidic residues" evidence="1">
    <location>
        <begin position="84"/>
        <end position="96"/>
    </location>
</feature>
<protein>
    <recommendedName>
        <fullName evidence="4">Antitoxin</fullName>
    </recommendedName>
</protein>
<evidence type="ECO:0000256" key="1">
    <source>
        <dbReference type="SAM" id="MobiDB-lite"/>
    </source>
</evidence>
<proteinExistence type="predicted"/>
<dbReference type="EMBL" id="JAHBBD010000005">
    <property type="protein sequence ID" value="MBW3082473.1"/>
    <property type="molecule type" value="Genomic_DNA"/>
</dbReference>
<reference evidence="2 3" key="1">
    <citation type="submission" date="2021-05" db="EMBL/GenBank/DDBJ databases">
        <title>Phylogenetic classification of ten novel species belonging to the genus Bifidobacterium comprising B. colchicus sp. nov., B. abeli sp. nov., B. bicoloris sp. nov., B. guerezis sp. nov., B. rosaliae sp. nov., B. santillanensis sp. nov., B. argentati sp. nov., B. amazzoni sp. nov., B. pluviali sp. nov., and B. pinnaculum sp. nov.</title>
        <authorList>
            <person name="Lugli G.A."/>
            <person name="Ruiz Garcia L."/>
            <person name="Margolles A."/>
            <person name="Ventura M."/>
        </authorList>
    </citation>
    <scope>NUCLEOTIDE SEQUENCE [LARGE SCALE GENOMIC DNA]</scope>
    <source>
        <strain evidence="2 3">6T3</strain>
    </source>
</reference>
<evidence type="ECO:0000313" key="3">
    <source>
        <dbReference type="Proteomes" id="UP000812844"/>
    </source>
</evidence>
<keyword evidence="3" id="KW-1185">Reference proteome</keyword>
<comment type="caution">
    <text evidence="2">The sequence shown here is derived from an EMBL/GenBank/DDBJ whole genome shotgun (WGS) entry which is preliminary data.</text>
</comment>
<sequence>MEAIMAKSALVNVNKKIAKAVVGGYKAVEGAVVGGYKTVERTVVDGYEAVEDAFVDRFLTEDGESVADAKARLRRSQPHGASADGRDAPDDNQPKH</sequence>
<dbReference type="RefSeq" id="WP_219080616.1">
    <property type="nucleotide sequence ID" value="NZ_JAHBBD010000005.1"/>
</dbReference>
<evidence type="ECO:0000313" key="2">
    <source>
        <dbReference type="EMBL" id="MBW3082473.1"/>
    </source>
</evidence>
<feature type="region of interest" description="Disordered" evidence="1">
    <location>
        <begin position="68"/>
        <end position="96"/>
    </location>
</feature>
<dbReference type="Proteomes" id="UP000812844">
    <property type="component" value="Unassembled WGS sequence"/>
</dbReference>
<gene>
    <name evidence="2" type="ORF">KIH73_03610</name>
</gene>